<protein>
    <recommendedName>
        <fullName evidence="9">FUN14 family protein</fullName>
    </recommendedName>
</protein>
<evidence type="ECO:0008006" key="9">
    <source>
        <dbReference type="Google" id="ProtNLM"/>
    </source>
</evidence>
<feature type="transmembrane region" description="Helical" evidence="6">
    <location>
        <begin position="157"/>
        <end position="176"/>
    </location>
</feature>
<keyword evidence="4 6" id="KW-1133">Transmembrane helix</keyword>
<name>U1HIX3_ENDPU</name>
<evidence type="ECO:0000256" key="2">
    <source>
        <dbReference type="ARBA" id="ARBA00009160"/>
    </source>
</evidence>
<comment type="subcellular location">
    <subcellularLocation>
        <location evidence="1">Membrane</location>
    </subcellularLocation>
</comment>
<evidence type="ECO:0000256" key="1">
    <source>
        <dbReference type="ARBA" id="ARBA00004370"/>
    </source>
</evidence>
<feature type="transmembrane region" description="Helical" evidence="6">
    <location>
        <begin position="96"/>
        <end position="113"/>
    </location>
</feature>
<dbReference type="Proteomes" id="UP000019373">
    <property type="component" value="Unassembled WGS sequence"/>
</dbReference>
<dbReference type="Pfam" id="PF04930">
    <property type="entry name" value="FUN14"/>
    <property type="match status" value="1"/>
</dbReference>
<evidence type="ECO:0000256" key="6">
    <source>
        <dbReference type="SAM" id="Phobius"/>
    </source>
</evidence>
<evidence type="ECO:0000256" key="3">
    <source>
        <dbReference type="ARBA" id="ARBA00022692"/>
    </source>
</evidence>
<dbReference type="InterPro" id="IPR007014">
    <property type="entry name" value="FUN14"/>
</dbReference>
<dbReference type="HOGENOM" id="CLU_106353_1_1_1"/>
<sequence length="179" mass="19363">MLLRPFLLRRTLHTTTRLSSTTTTARLPLPFSIRTYPVLLTSAALGFSLPFFAPRSSALLDTAFSTSSAPYTYSRDAKTPLAKDSRSLNPAAVKQISLGSILGLGAGVLVSAFSRTLTLLLGVGIVIVQYAARSGYNIIPVERMQRYVKGINLRRAILDNAAFKLSFGLTFALAAFGEF</sequence>
<dbReference type="AlphaFoldDB" id="U1HIX3"/>
<dbReference type="eggNOG" id="ENOG502SEUQ">
    <property type="taxonomic scope" value="Eukaryota"/>
</dbReference>
<reference evidence="8" key="1">
    <citation type="journal article" date="2014" name="BMC Genomics">
        <title>Genome characteristics reveal the impact of lichenization on lichen-forming fungus Endocarpon pusillum Hedwig (Verrucariales, Ascomycota).</title>
        <authorList>
            <person name="Wang Y.-Y."/>
            <person name="Liu B."/>
            <person name="Zhang X.-Y."/>
            <person name="Zhou Q.-M."/>
            <person name="Zhang T."/>
            <person name="Li H."/>
            <person name="Yu Y.-F."/>
            <person name="Zhang X.-L."/>
            <person name="Hao X.-Y."/>
            <person name="Wang M."/>
            <person name="Wang L."/>
            <person name="Wei J.-C."/>
        </authorList>
    </citation>
    <scope>NUCLEOTIDE SEQUENCE [LARGE SCALE GENOMIC DNA]</scope>
    <source>
        <strain evidence="8">Z07020 / HMAS-L-300199</strain>
    </source>
</reference>
<evidence type="ECO:0000313" key="7">
    <source>
        <dbReference type="EMBL" id="ERF70130.1"/>
    </source>
</evidence>
<organism evidence="7 8">
    <name type="scientific">Endocarpon pusillum (strain Z07020 / HMAS-L-300199)</name>
    <name type="common">Lichen-forming fungus</name>
    <dbReference type="NCBI Taxonomy" id="1263415"/>
    <lineage>
        <taxon>Eukaryota</taxon>
        <taxon>Fungi</taxon>
        <taxon>Dikarya</taxon>
        <taxon>Ascomycota</taxon>
        <taxon>Pezizomycotina</taxon>
        <taxon>Eurotiomycetes</taxon>
        <taxon>Chaetothyriomycetidae</taxon>
        <taxon>Verrucariales</taxon>
        <taxon>Verrucariaceae</taxon>
        <taxon>Endocarpon</taxon>
    </lineage>
</organism>
<accession>U1HIX3</accession>
<dbReference type="EMBL" id="KE721353">
    <property type="protein sequence ID" value="ERF70130.1"/>
    <property type="molecule type" value="Genomic_DNA"/>
</dbReference>
<keyword evidence="8" id="KW-1185">Reference proteome</keyword>
<dbReference type="GeneID" id="19235380"/>
<proteinExistence type="inferred from homology"/>
<dbReference type="OrthoDB" id="3990500at2759"/>
<dbReference type="OMA" id="CESHDWE"/>
<evidence type="ECO:0000256" key="5">
    <source>
        <dbReference type="ARBA" id="ARBA00023136"/>
    </source>
</evidence>
<keyword evidence="3 6" id="KW-0812">Transmembrane</keyword>
<gene>
    <name evidence="7" type="ORF">EPUS_00317</name>
</gene>
<feature type="transmembrane region" description="Helical" evidence="6">
    <location>
        <begin position="119"/>
        <end position="136"/>
    </location>
</feature>
<dbReference type="GO" id="GO:0016020">
    <property type="term" value="C:membrane"/>
    <property type="evidence" value="ECO:0007669"/>
    <property type="project" value="UniProtKB-SubCell"/>
</dbReference>
<keyword evidence="5 6" id="KW-0472">Membrane</keyword>
<dbReference type="RefSeq" id="XP_007804165.1">
    <property type="nucleotide sequence ID" value="XM_007805974.1"/>
</dbReference>
<evidence type="ECO:0000313" key="8">
    <source>
        <dbReference type="Proteomes" id="UP000019373"/>
    </source>
</evidence>
<comment type="similarity">
    <text evidence="2">Belongs to the FUN14 family.</text>
</comment>
<evidence type="ECO:0000256" key="4">
    <source>
        <dbReference type="ARBA" id="ARBA00022989"/>
    </source>
</evidence>